<proteinExistence type="predicted"/>
<dbReference type="AlphaFoldDB" id="A0A4R5KDR6"/>
<dbReference type="EMBL" id="SMRU01000022">
    <property type="protein sequence ID" value="TDF92668.1"/>
    <property type="molecule type" value="Genomic_DNA"/>
</dbReference>
<evidence type="ECO:0000313" key="2">
    <source>
        <dbReference type="EMBL" id="TDF92668.1"/>
    </source>
</evidence>
<sequence>MPVPAQPGAAVTITPTRFLDTRTSSGDVGPGGSVSFQAGGVAGVPADAAAVVVNLTVTEPSSYGFVTAHASGTGTPNASNVNYAANQTIPNLAVVPAALTGR</sequence>
<dbReference type="Proteomes" id="UP000295511">
    <property type="component" value="Unassembled WGS sequence"/>
</dbReference>
<protein>
    <submittedName>
        <fullName evidence="2">Uncharacterized protein</fullName>
    </submittedName>
</protein>
<evidence type="ECO:0000313" key="3">
    <source>
        <dbReference type="Proteomes" id="UP000295511"/>
    </source>
</evidence>
<organism evidence="2 3">
    <name type="scientific">Arthrobacter terricola</name>
    <dbReference type="NCBI Taxonomy" id="2547396"/>
    <lineage>
        <taxon>Bacteria</taxon>
        <taxon>Bacillati</taxon>
        <taxon>Actinomycetota</taxon>
        <taxon>Actinomycetes</taxon>
        <taxon>Micrococcales</taxon>
        <taxon>Micrococcaceae</taxon>
        <taxon>Arthrobacter</taxon>
    </lineage>
</organism>
<comment type="caution">
    <text evidence="2">The sequence shown here is derived from an EMBL/GenBank/DDBJ whole genome shotgun (WGS) entry which is preliminary data.</text>
</comment>
<name>A0A4R5KDR6_9MICC</name>
<evidence type="ECO:0000256" key="1">
    <source>
        <dbReference type="SAM" id="MobiDB-lite"/>
    </source>
</evidence>
<reference evidence="2 3" key="1">
    <citation type="submission" date="2019-03" db="EMBL/GenBank/DDBJ databases">
        <title>Whole genome sequence of Arthrobacter sp JH1-1.</title>
        <authorList>
            <person name="Trinh H.N."/>
        </authorList>
    </citation>
    <scope>NUCLEOTIDE SEQUENCE [LARGE SCALE GENOMIC DNA]</scope>
    <source>
        <strain evidence="2 3">JH1-1</strain>
    </source>
</reference>
<accession>A0A4R5KDR6</accession>
<keyword evidence="3" id="KW-1185">Reference proteome</keyword>
<gene>
    <name evidence="2" type="ORF">E1809_17605</name>
</gene>
<feature type="region of interest" description="Disordered" evidence="1">
    <location>
        <begin position="1"/>
        <end position="32"/>
    </location>
</feature>